<dbReference type="EMBL" id="AWSA01000041">
    <property type="protein sequence ID" value="EWT00498.1"/>
    <property type="molecule type" value="Genomic_DNA"/>
</dbReference>
<comment type="caution">
    <text evidence="3">The sequence shown here is derived from an EMBL/GenBank/DDBJ whole genome shotgun (WGS) entry which is preliminary data.</text>
</comment>
<evidence type="ECO:0000259" key="2">
    <source>
        <dbReference type="Pfam" id="PF05193"/>
    </source>
</evidence>
<gene>
    <name evidence="3" type="ORF">N865_14970</name>
</gene>
<dbReference type="STRING" id="1386089.N865_14970"/>
<evidence type="ECO:0000313" key="3">
    <source>
        <dbReference type="EMBL" id="EWT00498.1"/>
    </source>
</evidence>
<dbReference type="AlphaFoldDB" id="W9G6S5"/>
<dbReference type="PANTHER" id="PTHR11851">
    <property type="entry name" value="METALLOPROTEASE"/>
    <property type="match status" value="1"/>
</dbReference>
<feature type="domain" description="Peptidase M16 C-terminal" evidence="2">
    <location>
        <begin position="211"/>
        <end position="384"/>
    </location>
</feature>
<reference evidence="3 4" key="1">
    <citation type="submission" date="2013-08" db="EMBL/GenBank/DDBJ databases">
        <title>Intrasporangium oryzae NRRL B-24470.</title>
        <authorList>
            <person name="Liu H."/>
            <person name="Wang G."/>
        </authorList>
    </citation>
    <scope>NUCLEOTIDE SEQUENCE [LARGE SCALE GENOMIC DNA]</scope>
    <source>
        <strain evidence="3 4">NRRL B-24470</strain>
    </source>
</reference>
<dbReference type="GO" id="GO:0006508">
    <property type="term" value="P:proteolysis"/>
    <property type="evidence" value="ECO:0007669"/>
    <property type="project" value="UniProtKB-KW"/>
</dbReference>
<evidence type="ECO:0000313" key="4">
    <source>
        <dbReference type="Proteomes" id="UP000019489"/>
    </source>
</evidence>
<dbReference type="RefSeq" id="WP_084328307.1">
    <property type="nucleotide sequence ID" value="NZ_AWSA01000041.1"/>
</dbReference>
<dbReference type="PATRIC" id="fig|1386089.3.peg.3270"/>
<name>W9G6S5_9MICO</name>
<dbReference type="Gene3D" id="3.30.830.10">
    <property type="entry name" value="Metalloenzyme, LuxS/M16 peptidase-like"/>
    <property type="match status" value="2"/>
</dbReference>
<dbReference type="InterPro" id="IPR007863">
    <property type="entry name" value="Peptidase_M16_C"/>
</dbReference>
<protein>
    <submittedName>
        <fullName evidence="3">Protease</fullName>
    </submittedName>
</protein>
<dbReference type="Proteomes" id="UP000019489">
    <property type="component" value="Unassembled WGS sequence"/>
</dbReference>
<organism evidence="3 4">
    <name type="scientific">Intrasporangium oryzae NRRL B-24470</name>
    <dbReference type="NCBI Taxonomy" id="1386089"/>
    <lineage>
        <taxon>Bacteria</taxon>
        <taxon>Bacillati</taxon>
        <taxon>Actinomycetota</taxon>
        <taxon>Actinomycetes</taxon>
        <taxon>Micrococcales</taxon>
        <taxon>Intrasporangiaceae</taxon>
        <taxon>Intrasporangium</taxon>
    </lineage>
</organism>
<dbReference type="InterPro" id="IPR011765">
    <property type="entry name" value="Pept_M16_N"/>
</dbReference>
<dbReference type="InterPro" id="IPR050361">
    <property type="entry name" value="MPP/UQCRC_Complex"/>
</dbReference>
<dbReference type="Pfam" id="PF05193">
    <property type="entry name" value="Peptidase_M16_C"/>
    <property type="match status" value="1"/>
</dbReference>
<dbReference type="PANTHER" id="PTHR11851:SF224">
    <property type="entry name" value="PROCESSING PROTEASE"/>
    <property type="match status" value="1"/>
</dbReference>
<accession>W9G6S5</accession>
<keyword evidence="4" id="KW-1185">Reference proteome</keyword>
<dbReference type="InterPro" id="IPR011249">
    <property type="entry name" value="Metalloenz_LuxS/M16"/>
</dbReference>
<evidence type="ECO:0000259" key="1">
    <source>
        <dbReference type="Pfam" id="PF00675"/>
    </source>
</evidence>
<proteinExistence type="predicted"/>
<keyword evidence="3" id="KW-0645">Protease</keyword>
<dbReference type="GO" id="GO:0008233">
    <property type="term" value="F:peptidase activity"/>
    <property type="evidence" value="ECO:0007669"/>
    <property type="project" value="UniProtKB-KW"/>
</dbReference>
<dbReference type="OrthoDB" id="9811314at2"/>
<dbReference type="SUPFAM" id="SSF63411">
    <property type="entry name" value="LuxS/MPP-like metallohydrolase"/>
    <property type="match status" value="2"/>
</dbReference>
<feature type="domain" description="Peptidase M16 N-terminal" evidence="1">
    <location>
        <begin position="79"/>
        <end position="176"/>
    </location>
</feature>
<dbReference type="GO" id="GO:0046872">
    <property type="term" value="F:metal ion binding"/>
    <property type="evidence" value="ECO:0007669"/>
    <property type="project" value="InterPro"/>
</dbReference>
<sequence>MSDSAASEAPNAATSAATAAAAATAATTTVPRPAVAPPEPWSFPVGTTHDLPNGLRLVTYDVPGQYVLSVRLGLPISLRDEPQDREGVATIMARTLDEGTAQHSAEELARLLERKGVSYGAGMSDAGLSVDLDVVKGNLEPALDLLRQILTEPVFPEAEVARQVRTRLAEIEQERSVAAQRAGHEFVRTFYARDDRSSRPTGGAPETVSAITREDVSAFHARHVVASGVTMVVAGDLEGVDVLPLVEATLGGWRQGPSRDRFLQRPAQLAPDRSRIVLVDRPGSVQTELVIGAPGPDRSVDGGWAPYPVIGFVLGGSPNARIDAVLREEKGYTYGIRSSFRPRRAGGLFLTSGSVRADSTAESLRLLVEILDSGRNGFSDKEIRSGVDFISKTAPGRYATADAIADEAISMALDGRTTKFTTANLRDLAAVDRSRADGAYERFADAAGLGRGDTRAAGWTIVLVGDAGDHREAIEGLGLGEVTVVSDAG</sequence>
<dbReference type="Pfam" id="PF00675">
    <property type="entry name" value="Peptidase_M16"/>
    <property type="match status" value="1"/>
</dbReference>
<keyword evidence="3" id="KW-0378">Hydrolase</keyword>
<dbReference type="eggNOG" id="COG0612">
    <property type="taxonomic scope" value="Bacteria"/>
</dbReference>